<evidence type="ECO:0000313" key="13">
    <source>
        <dbReference type="EMBL" id="OWZ84126.1"/>
    </source>
</evidence>
<evidence type="ECO:0000256" key="7">
    <source>
        <dbReference type="ARBA" id="ARBA00023316"/>
    </source>
</evidence>
<comment type="similarity">
    <text evidence="2 8">Belongs to the MurCDEF family. MurE subfamily.</text>
</comment>
<evidence type="ECO:0000256" key="8">
    <source>
        <dbReference type="HAMAP-Rule" id="MF_00208"/>
    </source>
</evidence>
<dbReference type="Pfam" id="PF02875">
    <property type="entry name" value="Mur_ligase_C"/>
    <property type="match status" value="1"/>
</dbReference>
<feature type="binding site" evidence="8">
    <location>
        <begin position="159"/>
        <end position="160"/>
    </location>
    <ligand>
        <name>UDP-N-acetyl-alpha-D-muramoyl-L-alanyl-D-glutamate</name>
        <dbReference type="ChEBI" id="CHEBI:83900"/>
    </ligand>
</feature>
<feature type="binding site" evidence="8">
    <location>
        <position position="31"/>
    </location>
    <ligand>
        <name>UDP-N-acetyl-alpha-D-muramoyl-L-alanyl-D-glutamate</name>
        <dbReference type="ChEBI" id="CHEBI:83900"/>
    </ligand>
</feature>
<keyword evidence="14" id="KW-1185">Reference proteome</keyword>
<feature type="domain" description="Mur ligase N-terminal catalytic" evidence="10">
    <location>
        <begin position="26"/>
        <end position="102"/>
    </location>
</feature>
<dbReference type="InterPro" id="IPR013221">
    <property type="entry name" value="Mur_ligase_cen"/>
</dbReference>
<comment type="pathway">
    <text evidence="1 8 9">Cell wall biogenesis; peptidoglycan biosynthesis.</text>
</comment>
<dbReference type="SUPFAM" id="SSF53623">
    <property type="entry name" value="MurD-like peptide ligases, catalytic domain"/>
    <property type="match status" value="1"/>
</dbReference>
<evidence type="ECO:0000256" key="3">
    <source>
        <dbReference type="ARBA" id="ARBA00022618"/>
    </source>
</evidence>
<feature type="binding site" evidence="8">
    <location>
        <position position="471"/>
    </location>
    <ligand>
        <name>meso-2,6-diaminopimelate</name>
        <dbReference type="ChEBI" id="CHEBI:57791"/>
    </ligand>
</feature>
<dbReference type="Proteomes" id="UP000214588">
    <property type="component" value="Unassembled WGS sequence"/>
</dbReference>
<feature type="binding site" evidence="8">
    <location>
        <position position="186"/>
    </location>
    <ligand>
        <name>UDP-N-acetyl-alpha-D-muramoyl-L-alanyl-D-glutamate</name>
        <dbReference type="ChEBI" id="CHEBI:83900"/>
    </ligand>
</feature>
<name>A0A226BYP7_9FIRM</name>
<keyword evidence="7 8" id="KW-0961">Cell wall biogenesis/degradation</keyword>
<evidence type="ECO:0000256" key="1">
    <source>
        <dbReference type="ARBA" id="ARBA00004752"/>
    </source>
</evidence>
<accession>A0A226BYP7</accession>
<keyword evidence="6 8" id="KW-0131">Cell cycle</keyword>
<feature type="domain" description="Mur ligase C-terminal" evidence="11">
    <location>
        <begin position="344"/>
        <end position="469"/>
    </location>
</feature>
<dbReference type="GO" id="GO:0051301">
    <property type="term" value="P:cell division"/>
    <property type="evidence" value="ECO:0007669"/>
    <property type="project" value="UniProtKB-KW"/>
</dbReference>
<dbReference type="Gene3D" id="3.40.1190.10">
    <property type="entry name" value="Mur-like, catalytic domain"/>
    <property type="match status" value="1"/>
</dbReference>
<proteinExistence type="inferred from homology"/>
<evidence type="ECO:0000256" key="6">
    <source>
        <dbReference type="ARBA" id="ARBA00023306"/>
    </source>
</evidence>
<keyword evidence="3 8" id="KW-0132">Cell division</keyword>
<feature type="binding site" evidence="8">
    <location>
        <position position="194"/>
    </location>
    <ligand>
        <name>UDP-N-acetyl-alpha-D-muramoyl-L-alanyl-D-glutamate</name>
        <dbReference type="ChEBI" id="CHEBI:83900"/>
    </ligand>
</feature>
<evidence type="ECO:0000259" key="10">
    <source>
        <dbReference type="Pfam" id="PF01225"/>
    </source>
</evidence>
<dbReference type="GO" id="GO:0009252">
    <property type="term" value="P:peptidoglycan biosynthetic process"/>
    <property type="evidence" value="ECO:0007669"/>
    <property type="project" value="UniProtKB-UniRule"/>
</dbReference>
<comment type="cofactor">
    <cofactor evidence="8">
        <name>Mg(2+)</name>
        <dbReference type="ChEBI" id="CHEBI:18420"/>
    </cofactor>
</comment>
<evidence type="ECO:0000256" key="9">
    <source>
        <dbReference type="RuleBase" id="RU004135"/>
    </source>
</evidence>
<dbReference type="InterPro" id="IPR004101">
    <property type="entry name" value="Mur_ligase_C"/>
</dbReference>
<feature type="short sequence motif" description="Meso-diaminopimelate recognition motif" evidence="8">
    <location>
        <begin position="417"/>
        <end position="420"/>
    </location>
</feature>
<dbReference type="GO" id="GO:0005524">
    <property type="term" value="F:ATP binding"/>
    <property type="evidence" value="ECO:0007669"/>
    <property type="project" value="UniProtKB-UniRule"/>
</dbReference>
<dbReference type="NCBIfam" id="NF001124">
    <property type="entry name" value="PRK00139.1-2"/>
    <property type="match status" value="1"/>
</dbReference>
<feature type="binding site" evidence="8">
    <location>
        <begin position="417"/>
        <end position="420"/>
    </location>
    <ligand>
        <name>meso-2,6-diaminopimelate</name>
        <dbReference type="ChEBI" id="CHEBI:57791"/>
    </ligand>
</feature>
<dbReference type="Gene3D" id="3.40.1390.10">
    <property type="entry name" value="MurE/MurF, N-terminal domain"/>
    <property type="match status" value="1"/>
</dbReference>
<keyword evidence="4 8" id="KW-0133">Cell shape</keyword>
<dbReference type="AlphaFoldDB" id="A0A226BYP7"/>
<dbReference type="InterPro" id="IPR005761">
    <property type="entry name" value="UDP-N-AcMur-Glu-dNH2Pim_ligase"/>
</dbReference>
<feature type="modified residue" description="N6-carboxylysine" evidence="8">
    <location>
        <position position="226"/>
    </location>
</feature>
<keyword evidence="8" id="KW-0963">Cytoplasm</keyword>
<evidence type="ECO:0000259" key="12">
    <source>
        <dbReference type="Pfam" id="PF08245"/>
    </source>
</evidence>
<protein>
    <recommendedName>
        <fullName evidence="8">UDP-N-acetylmuramoyl-L-alanyl-D-glutamate--2,6-diaminopimelate ligase</fullName>
        <ecNumber evidence="8">6.3.2.13</ecNumber>
    </recommendedName>
    <alternativeName>
        <fullName evidence="8">Meso-A2pm-adding enzyme</fullName>
    </alternativeName>
    <alternativeName>
        <fullName evidence="8">Meso-diaminopimelate-adding enzyme</fullName>
    </alternativeName>
    <alternativeName>
        <fullName evidence="8">UDP-MurNAc-L-Ala-D-Glu:meso-diaminopimelate ligase</fullName>
    </alternativeName>
    <alternativeName>
        <fullName evidence="8">UDP-MurNAc-tripeptide synthetase</fullName>
    </alternativeName>
    <alternativeName>
        <fullName evidence="8">UDP-N-acetylmuramyl-tripeptide synthetase</fullName>
    </alternativeName>
</protein>
<evidence type="ECO:0000256" key="2">
    <source>
        <dbReference type="ARBA" id="ARBA00005898"/>
    </source>
</evidence>
<dbReference type="GO" id="GO:0008360">
    <property type="term" value="P:regulation of cell shape"/>
    <property type="evidence" value="ECO:0007669"/>
    <property type="project" value="UniProtKB-KW"/>
</dbReference>
<feature type="binding site" evidence="8">
    <location>
        <begin position="116"/>
        <end position="122"/>
    </location>
    <ligand>
        <name>ATP</name>
        <dbReference type="ChEBI" id="CHEBI:30616"/>
    </ligand>
</feature>
<dbReference type="HAMAP" id="MF_00208">
    <property type="entry name" value="MurE"/>
    <property type="match status" value="1"/>
</dbReference>
<keyword evidence="8" id="KW-0547">Nucleotide-binding</keyword>
<evidence type="ECO:0000313" key="14">
    <source>
        <dbReference type="Proteomes" id="UP000214588"/>
    </source>
</evidence>
<keyword evidence="5 8" id="KW-0573">Peptidoglycan synthesis</keyword>
<dbReference type="UniPathway" id="UPA00219"/>
<organism evidence="13 14">
    <name type="scientific">Natranaerobius trueperi</name>
    <dbReference type="NCBI Taxonomy" id="759412"/>
    <lineage>
        <taxon>Bacteria</taxon>
        <taxon>Bacillati</taxon>
        <taxon>Bacillota</taxon>
        <taxon>Clostridia</taxon>
        <taxon>Natranaerobiales</taxon>
        <taxon>Natranaerobiaceae</taxon>
        <taxon>Natranaerobius</taxon>
    </lineage>
</organism>
<dbReference type="EC" id="6.3.2.13" evidence="8"/>
<dbReference type="PANTHER" id="PTHR23135:SF4">
    <property type="entry name" value="UDP-N-ACETYLMURAMOYL-L-ALANYL-D-GLUTAMATE--2,6-DIAMINOPIMELATE LIGASE MURE HOMOLOG, CHLOROPLASTIC"/>
    <property type="match status" value="1"/>
</dbReference>
<dbReference type="GO" id="GO:0008765">
    <property type="term" value="F:UDP-N-acetylmuramoylalanyl-D-glutamate-2,6-diaminopimelate ligase activity"/>
    <property type="evidence" value="ECO:0007669"/>
    <property type="project" value="UniProtKB-UniRule"/>
</dbReference>
<dbReference type="NCBIfam" id="NF001126">
    <property type="entry name" value="PRK00139.1-4"/>
    <property type="match status" value="1"/>
</dbReference>
<feature type="binding site" evidence="8">
    <location>
        <position position="192"/>
    </location>
    <ligand>
        <name>UDP-N-acetyl-alpha-D-muramoyl-L-alanyl-D-glutamate</name>
        <dbReference type="ChEBI" id="CHEBI:83900"/>
    </ligand>
</feature>
<comment type="subcellular location">
    <subcellularLocation>
        <location evidence="8 9">Cytoplasm</location>
    </subcellularLocation>
</comment>
<evidence type="ECO:0000256" key="4">
    <source>
        <dbReference type="ARBA" id="ARBA00022960"/>
    </source>
</evidence>
<keyword evidence="8" id="KW-0067">ATP-binding</keyword>
<dbReference type="InterPro" id="IPR036615">
    <property type="entry name" value="Mur_ligase_C_dom_sf"/>
</dbReference>
<dbReference type="NCBIfam" id="TIGR01085">
    <property type="entry name" value="murE"/>
    <property type="match status" value="1"/>
</dbReference>
<dbReference type="GO" id="GO:0000287">
    <property type="term" value="F:magnesium ion binding"/>
    <property type="evidence" value="ECO:0007669"/>
    <property type="project" value="UniProtKB-UniRule"/>
</dbReference>
<dbReference type="OrthoDB" id="9800958at2"/>
<dbReference type="EMBL" id="NIQC01000007">
    <property type="protein sequence ID" value="OWZ84126.1"/>
    <property type="molecule type" value="Genomic_DNA"/>
</dbReference>
<dbReference type="Gene3D" id="3.90.190.20">
    <property type="entry name" value="Mur ligase, C-terminal domain"/>
    <property type="match status" value="1"/>
</dbReference>
<dbReference type="SUPFAM" id="SSF63418">
    <property type="entry name" value="MurE/MurF N-terminal domain"/>
    <property type="match status" value="1"/>
</dbReference>
<dbReference type="InterPro" id="IPR036565">
    <property type="entry name" value="Mur-like_cat_sf"/>
</dbReference>
<keyword evidence="8" id="KW-0460">Magnesium</keyword>
<dbReference type="InterPro" id="IPR035911">
    <property type="entry name" value="MurE/MurF_N"/>
</dbReference>
<comment type="catalytic activity">
    <reaction evidence="8">
        <text>UDP-N-acetyl-alpha-D-muramoyl-L-alanyl-D-glutamate + meso-2,6-diaminopimelate + ATP = UDP-N-acetyl-alpha-D-muramoyl-L-alanyl-gamma-D-glutamyl-meso-2,6-diaminopimelate + ADP + phosphate + H(+)</text>
        <dbReference type="Rhea" id="RHEA:23676"/>
        <dbReference type="ChEBI" id="CHEBI:15378"/>
        <dbReference type="ChEBI" id="CHEBI:30616"/>
        <dbReference type="ChEBI" id="CHEBI:43474"/>
        <dbReference type="ChEBI" id="CHEBI:57791"/>
        <dbReference type="ChEBI" id="CHEBI:83900"/>
        <dbReference type="ChEBI" id="CHEBI:83905"/>
        <dbReference type="ChEBI" id="CHEBI:456216"/>
        <dbReference type="EC" id="6.3.2.13"/>
    </reaction>
</comment>
<sequence>MILLSEIISPLITDKRTITRDSNVLGISYDSRDIKKGEIFVCIKGVTDDGHNYIQDAIEKGASCIIVDKNRFNLCSDSKNNIPIIPVSDTRKALAIISSVFYRYPSDKIRVVAVTGTNGKTTTTILIDSLLSLGLDTKTALSGTVYNKVGKKTESHQTTTPESLDLQELLYRSKEDGVSHATIEVSSHAIDQMRVVGTKLDIAIFTNLTQDHLDYHKNMESYRNTKGKLFSYLGLLPEHNKYPKVAVINKDDPYSSFIEKQVAVQTVTYGLGDQADVQGKIEKCDLFGTIMSVESFWGSFTIKTTLPGKYNCYNLLAAITVALIEGVSVNKIQTLLRHPISIPGRFEKIEMGQNFIVLVDYAHTPDSLKNVLKSIRELVEGRLSVVFGCGGERDKEKREEMGTVVSNYCDKIFITNDNPRSEKPENIAKDIVKGIDNRNVVIELNRQYAIERALSWAGENDVVLISGKGHETKQIFDDNVIEFDDRKVARRILEKMGY</sequence>
<dbReference type="Pfam" id="PF01225">
    <property type="entry name" value="Mur_ligase"/>
    <property type="match status" value="1"/>
</dbReference>
<dbReference type="Pfam" id="PF08245">
    <property type="entry name" value="Mur_ligase_M"/>
    <property type="match status" value="1"/>
</dbReference>
<feature type="binding site" evidence="8">
    <location>
        <position position="467"/>
    </location>
    <ligand>
        <name>meso-2,6-diaminopimelate</name>
        <dbReference type="ChEBI" id="CHEBI:57791"/>
    </ligand>
</feature>
<dbReference type="PANTHER" id="PTHR23135">
    <property type="entry name" value="MUR LIGASE FAMILY MEMBER"/>
    <property type="match status" value="1"/>
</dbReference>
<comment type="caution">
    <text evidence="8">Lacks conserved residue(s) required for the propagation of feature annotation.</text>
</comment>
<comment type="function">
    <text evidence="8">Catalyzes the addition of meso-diaminopimelic acid to the nucleotide precursor UDP-N-acetylmuramoyl-L-alanyl-D-glutamate (UMAG) in the biosynthesis of bacterial cell-wall peptidoglycan.</text>
</comment>
<evidence type="ECO:0000256" key="5">
    <source>
        <dbReference type="ARBA" id="ARBA00022984"/>
    </source>
</evidence>
<gene>
    <name evidence="8" type="primary">murE</name>
    <name evidence="13" type="ORF">CDO51_04460</name>
</gene>
<feature type="binding site" evidence="8">
    <location>
        <position position="393"/>
    </location>
    <ligand>
        <name>meso-2,6-diaminopimelate</name>
        <dbReference type="ChEBI" id="CHEBI:57791"/>
    </ligand>
</feature>
<keyword evidence="8 13" id="KW-0436">Ligase</keyword>
<dbReference type="GO" id="GO:0005737">
    <property type="term" value="C:cytoplasm"/>
    <property type="evidence" value="ECO:0007669"/>
    <property type="project" value="UniProtKB-SubCell"/>
</dbReference>
<dbReference type="InterPro" id="IPR000713">
    <property type="entry name" value="Mur_ligase_N"/>
</dbReference>
<comment type="PTM">
    <text evidence="8">Carboxylation is probably crucial for Mg(2+) binding and, consequently, for the gamma-phosphate positioning of ATP.</text>
</comment>
<dbReference type="SUPFAM" id="SSF53244">
    <property type="entry name" value="MurD-like peptide ligases, peptide-binding domain"/>
    <property type="match status" value="1"/>
</dbReference>
<evidence type="ECO:0000259" key="11">
    <source>
        <dbReference type="Pfam" id="PF02875"/>
    </source>
</evidence>
<reference evidence="13 14" key="1">
    <citation type="submission" date="2017-06" db="EMBL/GenBank/DDBJ databases">
        <title>Draft Genome Sequence of Natranaerobius trueperi halophilic, alkalithermophilic bacteria from soda lakes.</title>
        <authorList>
            <person name="Zhao B."/>
        </authorList>
    </citation>
    <scope>NUCLEOTIDE SEQUENCE [LARGE SCALE GENOMIC DNA]</scope>
    <source>
        <strain evidence="13 14">DSM 18760</strain>
    </source>
</reference>
<feature type="domain" description="Mur ligase central" evidence="12">
    <location>
        <begin position="114"/>
        <end position="322"/>
    </location>
</feature>
<dbReference type="GO" id="GO:0071555">
    <property type="term" value="P:cell wall organization"/>
    <property type="evidence" value="ECO:0007669"/>
    <property type="project" value="UniProtKB-KW"/>
</dbReference>
<comment type="caution">
    <text evidence="13">The sequence shown here is derived from an EMBL/GenBank/DDBJ whole genome shotgun (WGS) entry which is preliminary data.</text>
</comment>